<feature type="transmembrane region" description="Helical" evidence="1">
    <location>
        <begin position="141"/>
        <end position="162"/>
    </location>
</feature>
<keyword evidence="2" id="KW-0614">Plasmid</keyword>
<keyword evidence="1" id="KW-1133">Transmembrane helix</keyword>
<evidence type="ECO:0000313" key="2">
    <source>
        <dbReference type="EMBL" id="BAY73327.1"/>
    </source>
</evidence>
<protein>
    <submittedName>
        <fullName evidence="2">Uncharacterized protein</fullName>
    </submittedName>
</protein>
<accession>A0A1Z4KWL1</accession>
<sequence>MRTSYEYSDFTQAATLSPSSKNDFGKKGTLSLMGVTGVLMIAEMSVHNILLGGFMIGAAIVIALPKQSQALFTNFDKLQRKYGVNLYAVLFALLAVVCVLDFASAPANAQFFNGAQTWMKTAFSRAGGGGAGNQIETVINLFFNVLRGLFLLYVGISLVRIIQAARNDEDWQSLARTPLIIVLAVFCGDLITTLIVGTTTP</sequence>
<evidence type="ECO:0000313" key="3">
    <source>
        <dbReference type="Proteomes" id="UP000217507"/>
    </source>
</evidence>
<feature type="transmembrane region" description="Helical" evidence="1">
    <location>
        <begin position="46"/>
        <end position="64"/>
    </location>
</feature>
<dbReference type="AlphaFoldDB" id="A0A1Z4KWL1"/>
<feature type="transmembrane region" description="Helical" evidence="1">
    <location>
        <begin position="84"/>
        <end position="103"/>
    </location>
</feature>
<feature type="transmembrane region" description="Helical" evidence="1">
    <location>
        <begin position="174"/>
        <end position="196"/>
    </location>
</feature>
<dbReference type="Proteomes" id="UP000217507">
    <property type="component" value="Plasmid Plasmid3 dna"/>
</dbReference>
<dbReference type="EMBL" id="AP018219">
    <property type="protein sequence ID" value="BAY73327.1"/>
    <property type="molecule type" value="Genomic_DNA"/>
</dbReference>
<name>A0A1Z4KWL1_ANAVA</name>
<proteinExistence type="predicted"/>
<keyword evidence="1" id="KW-0472">Membrane</keyword>
<keyword evidence="1" id="KW-0812">Transmembrane</keyword>
<organism evidence="2 3">
    <name type="scientific">Trichormus variabilis NIES-23</name>
    <dbReference type="NCBI Taxonomy" id="1973479"/>
    <lineage>
        <taxon>Bacteria</taxon>
        <taxon>Bacillati</taxon>
        <taxon>Cyanobacteriota</taxon>
        <taxon>Cyanophyceae</taxon>
        <taxon>Nostocales</taxon>
        <taxon>Nostocaceae</taxon>
        <taxon>Trichormus</taxon>
    </lineage>
</organism>
<gene>
    <name evidence="2" type="ORF">NIES23_61550</name>
</gene>
<geneLocation type="plasmid" evidence="2">
    <name>plasmid3</name>
</geneLocation>
<evidence type="ECO:0000256" key="1">
    <source>
        <dbReference type="SAM" id="Phobius"/>
    </source>
</evidence>
<reference evidence="2 3" key="1">
    <citation type="submission" date="2017-06" db="EMBL/GenBank/DDBJ databases">
        <title>Genome sequencing of cyanobaciteial culture collection at National Institute for Environmental Studies (NIES).</title>
        <authorList>
            <person name="Hirose Y."/>
            <person name="Shimura Y."/>
            <person name="Fujisawa T."/>
            <person name="Nakamura Y."/>
            <person name="Kawachi M."/>
        </authorList>
    </citation>
    <scope>NUCLEOTIDE SEQUENCE [LARGE SCALE GENOMIC DNA]</scope>
    <source>
        <strain evidence="2 3">NIES-23</strain>
        <plasmid evidence="3">Plasmid Plasmid3 dna</plasmid>
    </source>
</reference>